<dbReference type="AlphaFoldDB" id="A0A445ERM7"/>
<comment type="caution">
    <text evidence="1">The sequence shown here is derived from an EMBL/GenBank/DDBJ whole genome shotgun (WGS) entry which is preliminary data.</text>
</comment>
<evidence type="ECO:0000313" key="2">
    <source>
        <dbReference type="Proteomes" id="UP000289738"/>
    </source>
</evidence>
<keyword evidence="2" id="KW-1185">Reference proteome</keyword>
<name>A0A445ERM7_ARAHY</name>
<accession>A0A445ERM7</accession>
<sequence length="76" mass="8999">MRQLNLWSKYMFICYYKRCSVVPFTYVDHALQVMVVDAKAYTYDDEVIKKAKAMGKLGLVEINAKQNSFYIHCENY</sequence>
<evidence type="ECO:0000313" key="1">
    <source>
        <dbReference type="EMBL" id="RYR78144.1"/>
    </source>
</evidence>
<dbReference type="Proteomes" id="UP000289738">
    <property type="component" value="Chromosome A01"/>
</dbReference>
<protein>
    <submittedName>
        <fullName evidence="1">Uncharacterized protein</fullName>
    </submittedName>
</protein>
<dbReference type="STRING" id="3818.A0A445ERM7"/>
<organism evidence="1 2">
    <name type="scientific">Arachis hypogaea</name>
    <name type="common">Peanut</name>
    <dbReference type="NCBI Taxonomy" id="3818"/>
    <lineage>
        <taxon>Eukaryota</taxon>
        <taxon>Viridiplantae</taxon>
        <taxon>Streptophyta</taxon>
        <taxon>Embryophyta</taxon>
        <taxon>Tracheophyta</taxon>
        <taxon>Spermatophyta</taxon>
        <taxon>Magnoliopsida</taxon>
        <taxon>eudicotyledons</taxon>
        <taxon>Gunneridae</taxon>
        <taxon>Pentapetalae</taxon>
        <taxon>rosids</taxon>
        <taxon>fabids</taxon>
        <taxon>Fabales</taxon>
        <taxon>Fabaceae</taxon>
        <taxon>Papilionoideae</taxon>
        <taxon>50 kb inversion clade</taxon>
        <taxon>dalbergioids sensu lato</taxon>
        <taxon>Dalbergieae</taxon>
        <taxon>Pterocarpus clade</taxon>
        <taxon>Arachis</taxon>
    </lineage>
</organism>
<gene>
    <name evidence="1" type="ORF">Ahy_A01g002883</name>
</gene>
<proteinExistence type="predicted"/>
<dbReference type="EMBL" id="SDMP01000001">
    <property type="protein sequence ID" value="RYR78144.1"/>
    <property type="molecule type" value="Genomic_DNA"/>
</dbReference>
<reference evidence="1 2" key="1">
    <citation type="submission" date="2019-01" db="EMBL/GenBank/DDBJ databases">
        <title>Sequencing of cultivated peanut Arachis hypogaea provides insights into genome evolution and oil improvement.</title>
        <authorList>
            <person name="Chen X."/>
        </authorList>
    </citation>
    <scope>NUCLEOTIDE SEQUENCE [LARGE SCALE GENOMIC DNA]</scope>
    <source>
        <strain evidence="2">cv. Fuhuasheng</strain>
        <tissue evidence="1">Leaves</tissue>
    </source>
</reference>